<evidence type="ECO:0000256" key="1">
    <source>
        <dbReference type="SAM" id="MobiDB-lite"/>
    </source>
</evidence>
<organism evidence="2 3">
    <name type="scientific">Pseudomonas baetica</name>
    <dbReference type="NCBI Taxonomy" id="674054"/>
    <lineage>
        <taxon>Bacteria</taxon>
        <taxon>Pseudomonadati</taxon>
        <taxon>Pseudomonadota</taxon>
        <taxon>Gammaproteobacteria</taxon>
        <taxon>Pseudomonadales</taxon>
        <taxon>Pseudomonadaceae</taxon>
        <taxon>Pseudomonas</taxon>
    </lineage>
</organism>
<dbReference type="RefSeq" id="WP_100847279.1">
    <property type="nucleotide sequence ID" value="NZ_PHHE01000001.1"/>
</dbReference>
<keyword evidence="3" id="KW-1185">Reference proteome</keyword>
<feature type="compositionally biased region" description="Low complexity" evidence="1">
    <location>
        <begin position="641"/>
        <end position="658"/>
    </location>
</feature>
<evidence type="ECO:0008006" key="4">
    <source>
        <dbReference type="Google" id="ProtNLM"/>
    </source>
</evidence>
<feature type="region of interest" description="Disordered" evidence="1">
    <location>
        <begin position="640"/>
        <end position="659"/>
    </location>
</feature>
<sequence length="772" mass="85156">MPIKKEMLVAGNFQTQSFDLVPAKLATPEQIAISERFFKELTDKVKAIDPSLVINYDRFPALTVMKGGETIAVLAHSAPSQRHEYLKSFGCTAALYSGAFLNANTFKQTKQILEIFNVNMNQMKVREDLGNKYELANQCLNNLKNQEFDYVNLANLRDMYVAHTTLANNYLKMRGADKGIFDGDKVHRLSEEHAMLMQDDPTFFKFTSLNDEKLNANLNTLMDSYNERKPATNPDDPAQVSQLNKIAAGIHKELSEQDKKAEIENERLEQYMRELGFMYNQRKKSVYKKYANINQVSICNRYNREMLNFKTGGSDVNINKAAIHDDNALILGVKIAADKGFMPLVIRVSNSAVKLNGEDSCALFVEKTINHALESGKYNIDEIIVPEAWQYMIDMKKEELLNNASLGQANEQDIQAHQSRQEAKASNPTADVASPAVDVSGGSVDVELNDEPGSSSPTPVTSHPDAAATTSAVPSPEPVPVTGGSTATPAANQPSAPVAAQSAPSIPKRPIVMGCYLVASGEHFLLYGVKDNMKVNDDKTMKRVINKLCDLEGITVDKVHGCWYTAVPRPLLTLAEIKKLEAEMTIGMDDAQEKQFMKDMKRTHSFKLAHDSLKDLKAIALEAAVVVPKPSPFLEVSMDEPNTVTPPVAGPVPTTGPVEAETRTPVNVVVEGGFDAFDLPTTEKFMNDLLGLNMIDSPMYKALQEARATGKVERDEPVNEVKDVGKKLVDDGIDYTSALKDVEKVDKDKQETVAVLKNAMANKKSNTIKESI</sequence>
<protein>
    <recommendedName>
        <fullName evidence="4">Large polyvalent protein-associated domain-containing protein</fullName>
    </recommendedName>
</protein>
<comment type="caution">
    <text evidence="2">The sequence shown here is derived from an EMBL/GenBank/DDBJ whole genome shotgun (WGS) entry which is preliminary data.</text>
</comment>
<feature type="compositionally biased region" description="Polar residues" evidence="1">
    <location>
        <begin position="452"/>
        <end position="461"/>
    </location>
</feature>
<dbReference type="EMBL" id="PHHE01000001">
    <property type="protein sequence ID" value="PKA71350.1"/>
    <property type="molecule type" value="Genomic_DNA"/>
</dbReference>
<evidence type="ECO:0000313" key="3">
    <source>
        <dbReference type="Proteomes" id="UP000232455"/>
    </source>
</evidence>
<evidence type="ECO:0000313" key="2">
    <source>
        <dbReference type="EMBL" id="PKA71350.1"/>
    </source>
</evidence>
<feature type="compositionally biased region" description="Polar residues" evidence="1">
    <location>
        <begin position="412"/>
        <end position="429"/>
    </location>
</feature>
<name>A0ABX4Q3K2_9PSED</name>
<feature type="region of interest" description="Disordered" evidence="1">
    <location>
        <begin position="412"/>
        <end position="504"/>
    </location>
</feature>
<proteinExistence type="predicted"/>
<dbReference type="Proteomes" id="UP000232455">
    <property type="component" value="Unassembled WGS sequence"/>
</dbReference>
<accession>A0ABX4Q3K2</accession>
<gene>
    <name evidence="2" type="ORF">ATI02_4328</name>
</gene>
<feature type="compositionally biased region" description="Low complexity" evidence="1">
    <location>
        <begin position="489"/>
        <end position="504"/>
    </location>
</feature>
<reference evidence="2 3" key="1">
    <citation type="submission" date="2017-11" db="EMBL/GenBank/DDBJ databases">
        <title>Genome sequencing of a diverse group of Pseudomonas species.</title>
        <authorList>
            <person name="Loper J."/>
        </authorList>
    </citation>
    <scope>NUCLEOTIDE SEQUENCE [LARGE SCALE GENOMIC DNA]</scope>
    <source>
        <strain evidence="2 3">LMG 25716</strain>
    </source>
</reference>